<name>Q7RGY5_PLAYO</name>
<keyword evidence="1" id="KW-0472">Membrane</keyword>
<evidence type="ECO:0000256" key="1">
    <source>
        <dbReference type="SAM" id="Phobius"/>
    </source>
</evidence>
<dbReference type="EMBL" id="AABL01001258">
    <property type="protein sequence ID" value="EAA16035.1"/>
    <property type="molecule type" value="Genomic_DNA"/>
</dbReference>
<dbReference type="PaxDb" id="73239-Q7RGY5"/>
<keyword evidence="3" id="KW-1185">Reference proteome</keyword>
<evidence type="ECO:0000313" key="2">
    <source>
        <dbReference type="EMBL" id="EAA16035.1"/>
    </source>
</evidence>
<dbReference type="NCBIfam" id="TIGR01590">
    <property type="entry name" value="yir-bir-cir_Pla"/>
    <property type="match status" value="1"/>
</dbReference>
<keyword evidence="1" id="KW-0812">Transmembrane</keyword>
<dbReference type="AlphaFoldDB" id="Q7RGY5"/>
<evidence type="ECO:0000313" key="3">
    <source>
        <dbReference type="Proteomes" id="UP000008553"/>
    </source>
</evidence>
<reference evidence="2 3" key="1">
    <citation type="journal article" date="2002" name="Nature">
        <title>Genome sequence and comparative analysis of the model rodent malaria parasite Plasmodium yoelii yoelii.</title>
        <authorList>
            <person name="Carlton J.M."/>
            <person name="Angiuoli S.V."/>
            <person name="Suh B.B."/>
            <person name="Kooij T.W."/>
            <person name="Pertea M."/>
            <person name="Silva J.C."/>
            <person name="Ermolaeva M.D."/>
            <person name="Allen J.E."/>
            <person name="Selengut J.D."/>
            <person name="Koo H.L."/>
            <person name="Peterson J.D."/>
            <person name="Pop M."/>
            <person name="Kosack D.S."/>
            <person name="Shumway M.F."/>
            <person name="Bidwell S.L."/>
            <person name="Shallom S.J."/>
            <person name="van Aken S.E."/>
            <person name="Riedmuller S.B."/>
            <person name="Feldblyum T.V."/>
            <person name="Cho J.K."/>
            <person name="Quackenbush J."/>
            <person name="Sedegah M."/>
            <person name="Shoaibi A."/>
            <person name="Cummings L.M."/>
            <person name="Florens L."/>
            <person name="Yates J.R."/>
            <person name="Raine J.D."/>
            <person name="Sinden R.E."/>
            <person name="Harris M.A."/>
            <person name="Cunningham D.A."/>
            <person name="Preiser P.R."/>
            <person name="Bergman L.W."/>
            <person name="Vaidya A.B."/>
            <person name="van Lin L.H."/>
            <person name="Janse C.J."/>
            <person name="Waters A.P."/>
            <person name="Smith H.O."/>
            <person name="White O.R."/>
            <person name="Salzberg S.L."/>
            <person name="Venter J.C."/>
            <person name="Fraser C.M."/>
            <person name="Hoffman S.L."/>
            <person name="Gardner M.J."/>
            <person name="Carucci D.J."/>
        </authorList>
    </citation>
    <scope>NUCLEOTIDE SEQUENCE [LARGE SCALE GENOMIC DNA]</scope>
    <source>
        <strain evidence="2 3">17XNL</strain>
    </source>
</reference>
<proteinExistence type="predicted"/>
<feature type="transmembrane region" description="Helical" evidence="1">
    <location>
        <begin position="294"/>
        <end position="312"/>
    </location>
</feature>
<dbReference type="Pfam" id="PF06022">
    <property type="entry name" value="Cir_Bir_Yir"/>
    <property type="match status" value="1"/>
</dbReference>
<protein>
    <submittedName>
        <fullName evidence="2">Yir2 protein</fullName>
    </submittedName>
</protein>
<dbReference type="InParanoid" id="Q7RGY5"/>
<sequence>MSVIKDNSLCKIVLYMHMIKHVLTTPKTREFIYHKQKYNFLLCRDFVVLNKYFPDGLNKTILDFDENSGFKKYCPNKDSGGNECNNDLDKITAGFLWLLEQWYSAIIRKSYNEDNADGFFLYMISWFSYKLNQITEYKTTPLNDFYNTRIKNNHKYNSFTSPAYTFSDLKKFMDEKNDFMNISIEDLSKFYDPFKLLCSMYDNVETNKDGDTLLNNANDFVNKCTELSNNHNIEGIVRSKMLAILSTNYDNFKKYCTRKGDNCKDISSLPEIATRISALTSRDISSSSSIGNKLFTVLSIFGAIAFFLGISYKVNNKELKNNFHYIYANINKKIIRFLTFYISIHYLDFGNELKNNI</sequence>
<accession>Q7RGY5</accession>
<comment type="caution">
    <text evidence="2">The sequence shown here is derived from an EMBL/GenBank/DDBJ whole genome shotgun (WGS) entry which is preliminary data.</text>
</comment>
<organism evidence="2 3">
    <name type="scientific">Plasmodium yoelii yoelii</name>
    <dbReference type="NCBI Taxonomy" id="73239"/>
    <lineage>
        <taxon>Eukaryota</taxon>
        <taxon>Sar</taxon>
        <taxon>Alveolata</taxon>
        <taxon>Apicomplexa</taxon>
        <taxon>Aconoidasida</taxon>
        <taxon>Haemosporida</taxon>
        <taxon>Plasmodiidae</taxon>
        <taxon>Plasmodium</taxon>
        <taxon>Plasmodium (Vinckeia)</taxon>
    </lineage>
</organism>
<gene>
    <name evidence="2" type="ORF">PY04211</name>
</gene>
<dbReference type="InterPro" id="IPR006477">
    <property type="entry name" value="Yir_bir_cir"/>
</dbReference>
<dbReference type="Proteomes" id="UP000008553">
    <property type="component" value="Unassembled WGS sequence"/>
</dbReference>
<keyword evidence="1" id="KW-1133">Transmembrane helix</keyword>